<feature type="region of interest" description="Disordered" evidence="1">
    <location>
        <begin position="276"/>
        <end position="298"/>
    </location>
</feature>
<dbReference type="InterPro" id="IPR003115">
    <property type="entry name" value="ParB_N"/>
</dbReference>
<sequence>MAKRKRLTPANPVYMEDPAAQVAGMFTRSAPIADVARAASNSAAFEEMADTLTRARTEGRMVLSLPLEGIDIGYLVRDRVAVDDAEMETLKASLRIRGQQTPVEVADLGGGRYGLISGWRRCQALRQLADETGEVRFTQVLALLRRPDQASDAYLAMVEENEIRVGLSYYERARIVLKSVEQGVFDSRKTALQQLFHAASRAKRSKIGSFLGIVEVMDGVLRFPEALAERTGLTLSRALEDDLDIARRLMQALAAEPPETPEAEQRLIQIALMPQPTPQEPASRAPEAAPVTPQARVMPPPPAPVPAAPVVPQTVPQGIPSKGAGEEIVPGLWLQRHSDGALTLSGPGLNEDLRLSLTQWLRGVI</sequence>
<evidence type="ECO:0000259" key="2">
    <source>
        <dbReference type="SMART" id="SM00470"/>
    </source>
</evidence>
<comment type="caution">
    <text evidence="3">The sequence shown here is derived from an EMBL/GenBank/DDBJ whole genome shotgun (WGS) entry which is preliminary data.</text>
</comment>
<dbReference type="Proteomes" id="UP000231259">
    <property type="component" value="Unassembled WGS sequence"/>
</dbReference>
<accession>A0A2G8RHG0</accession>
<dbReference type="AlphaFoldDB" id="A0A2G8RHG0"/>
<dbReference type="SUPFAM" id="SSF110849">
    <property type="entry name" value="ParB/Sulfiredoxin"/>
    <property type="match status" value="1"/>
</dbReference>
<dbReference type="Pfam" id="PF02195">
    <property type="entry name" value="ParB_N"/>
    <property type="match status" value="1"/>
</dbReference>
<organism evidence="3 4">
    <name type="scientific">Puniceibacterium antarcticum</name>
    <dbReference type="NCBI Taxonomy" id="1206336"/>
    <lineage>
        <taxon>Bacteria</taxon>
        <taxon>Pseudomonadati</taxon>
        <taxon>Pseudomonadota</taxon>
        <taxon>Alphaproteobacteria</taxon>
        <taxon>Rhodobacterales</taxon>
        <taxon>Paracoccaceae</taxon>
        <taxon>Puniceibacterium</taxon>
    </lineage>
</organism>
<reference evidence="3 4" key="1">
    <citation type="submission" date="2013-09" db="EMBL/GenBank/DDBJ databases">
        <title>Genome sequencing of Phaeobacter antarcticus sp. nov. SM1211.</title>
        <authorList>
            <person name="Zhang X.-Y."/>
            <person name="Liu C."/>
            <person name="Chen X.-L."/>
            <person name="Xie B.-B."/>
            <person name="Qin Q.-L."/>
            <person name="Rong J.-C."/>
            <person name="Zhang Y.-Z."/>
        </authorList>
    </citation>
    <scope>NUCLEOTIDE SEQUENCE [LARGE SCALE GENOMIC DNA]</scope>
    <source>
        <strain evidence="3 4">SM1211</strain>
    </source>
</reference>
<gene>
    <name evidence="3" type="ORF">P775_06755</name>
</gene>
<feature type="domain" description="ParB-like N-terminal" evidence="2">
    <location>
        <begin position="63"/>
        <end position="162"/>
    </location>
</feature>
<dbReference type="EMBL" id="AWWI01000049">
    <property type="protein sequence ID" value="PIL20960.1"/>
    <property type="molecule type" value="Genomic_DNA"/>
</dbReference>
<evidence type="ECO:0000313" key="3">
    <source>
        <dbReference type="EMBL" id="PIL20960.1"/>
    </source>
</evidence>
<dbReference type="CDD" id="cd16405">
    <property type="entry name" value="RepB_like_N"/>
    <property type="match status" value="1"/>
</dbReference>
<dbReference type="Gene3D" id="3.90.1530.30">
    <property type="match status" value="1"/>
</dbReference>
<dbReference type="SMART" id="SM00470">
    <property type="entry name" value="ParB"/>
    <property type="match status" value="1"/>
</dbReference>
<dbReference type="OrthoDB" id="7812516at2"/>
<dbReference type="InterPro" id="IPR037972">
    <property type="entry name" value="RepB_N"/>
</dbReference>
<dbReference type="RefSeq" id="WP_099910209.1">
    <property type="nucleotide sequence ID" value="NZ_AWWI01000049.1"/>
</dbReference>
<dbReference type="InterPro" id="IPR036086">
    <property type="entry name" value="ParB/Sulfiredoxin_sf"/>
</dbReference>
<evidence type="ECO:0000256" key="1">
    <source>
        <dbReference type="SAM" id="MobiDB-lite"/>
    </source>
</evidence>
<keyword evidence="4" id="KW-1185">Reference proteome</keyword>
<evidence type="ECO:0000313" key="4">
    <source>
        <dbReference type="Proteomes" id="UP000231259"/>
    </source>
</evidence>
<protein>
    <recommendedName>
        <fullName evidence="2">ParB-like N-terminal domain-containing protein</fullName>
    </recommendedName>
</protein>
<name>A0A2G8RHG0_9RHOB</name>
<proteinExistence type="predicted"/>